<dbReference type="SUPFAM" id="SSF47336">
    <property type="entry name" value="ACP-like"/>
    <property type="match status" value="1"/>
</dbReference>
<proteinExistence type="predicted"/>
<keyword evidence="2" id="KW-0597">Phosphoprotein</keyword>
<feature type="non-terminal residue" evidence="8">
    <location>
        <position position="1"/>
    </location>
</feature>
<evidence type="ECO:0000313" key="9">
    <source>
        <dbReference type="Proteomes" id="UP000178953"/>
    </source>
</evidence>
<dbReference type="InterPro" id="IPR016035">
    <property type="entry name" value="Acyl_Trfase/lysoPLipase"/>
</dbReference>
<gene>
    <name evidence="8" type="ORF">BEL07_23600</name>
</gene>
<dbReference type="InterPro" id="IPR036736">
    <property type="entry name" value="ACP-like_sf"/>
</dbReference>
<dbReference type="SMART" id="SM00827">
    <property type="entry name" value="PKS_AT"/>
    <property type="match status" value="1"/>
</dbReference>
<dbReference type="GO" id="GO:0005737">
    <property type="term" value="C:cytoplasm"/>
    <property type="evidence" value="ECO:0007669"/>
    <property type="project" value="TreeGrafter"/>
</dbReference>
<name>A0A1E8PYB3_9MYCO</name>
<dbReference type="SMART" id="SM00822">
    <property type="entry name" value="PKS_KR"/>
    <property type="match status" value="1"/>
</dbReference>
<dbReference type="NCBIfam" id="NF037940">
    <property type="entry name" value="PKS_MbtD"/>
    <property type="match status" value="1"/>
</dbReference>
<dbReference type="Pfam" id="PF00698">
    <property type="entry name" value="Acyl_transf_1"/>
    <property type="match status" value="1"/>
</dbReference>
<dbReference type="PANTHER" id="PTHR43775:SF37">
    <property type="entry name" value="SI:DKEY-61P9.11"/>
    <property type="match status" value="1"/>
</dbReference>
<dbReference type="GO" id="GO:0005886">
    <property type="term" value="C:plasma membrane"/>
    <property type="evidence" value="ECO:0007669"/>
    <property type="project" value="TreeGrafter"/>
</dbReference>
<dbReference type="GO" id="GO:0004312">
    <property type="term" value="F:fatty acid synthase activity"/>
    <property type="evidence" value="ECO:0007669"/>
    <property type="project" value="TreeGrafter"/>
</dbReference>
<dbReference type="Pfam" id="PF08659">
    <property type="entry name" value="KR"/>
    <property type="match status" value="1"/>
</dbReference>
<dbReference type="CDD" id="cd05274">
    <property type="entry name" value="KR_FAS_SDR_x"/>
    <property type="match status" value="1"/>
</dbReference>
<dbReference type="AlphaFoldDB" id="A0A1E8PYB3"/>
<evidence type="ECO:0000256" key="2">
    <source>
        <dbReference type="ARBA" id="ARBA00022553"/>
    </source>
</evidence>
<comment type="caution">
    <text evidence="8">The sequence shown here is derived from an EMBL/GenBank/DDBJ whole genome shotgun (WGS) entry which is preliminary data.</text>
</comment>
<dbReference type="Gene3D" id="3.40.50.720">
    <property type="entry name" value="NAD(P)-binding Rossmann-like Domain"/>
    <property type="match status" value="1"/>
</dbReference>
<dbReference type="SUPFAM" id="SSF55048">
    <property type="entry name" value="Probable ACP-binding domain of malonyl-CoA ACP transacylase"/>
    <property type="match status" value="1"/>
</dbReference>
<dbReference type="InterPro" id="IPR013968">
    <property type="entry name" value="PKS_KR"/>
</dbReference>
<dbReference type="EMBL" id="MCHX01000072">
    <property type="protein sequence ID" value="OFJ51265.1"/>
    <property type="molecule type" value="Genomic_DNA"/>
</dbReference>
<sequence>VAAGEEHPLVARALAPRAAAGAVAFVFPGQGSQWPSMGVDAYAHLPAYRAEVDACAEVFAAAGAPSPLDYLLAAPGAVTNDFSQVQIQGAQFVHGVALARVWRSAGVLPDLVVGHSLGEIGAAYVAGALALSVAVGVVIARATLLDRLTGPYRVGVLGVSAARAREVIADVPGWIELSVVNSASSVAVSGDGGAVATAVRAVAAGGAFAKEIEMWFPAHTTALDSMRADLDALLPDGAFRDTAVRVIGSATGDVVPAGTDFADYWFTNLRATVRFDRAVAAAVAHGARTFVEMSAHPALLFAIGDVLDAIPDVTDGGTVVVGSGRRDEPIADRLSANVAAVALTDTGYRWADLVAPRKALRPFPFAPMRAEHHWAAADPLPPVAGITVAVEQWHPVTPSGRAAVHRVAVLAGGDEGLAPGLRAALERRAGVESVAPEDAELLVVAAPRTAASDAVGAVDEITALVGRWNPTRAMGPATREVWLVTVGGDRVDAADGPGRPAQAALAAMHRSIGLEFPDVRFAHLDLAPDTGCGAEFDAGFDAGVTALLSDHDEVAVRMRAGAPTILRRSTDGVAPAAPAWTAASGVLDEVVITGGGGAIGLRCARVLAARGARRIVLLSRRGVPDDVLADVAGRTGADVVAPPCDLTDPDRVADVAAAHAGGGATLVVHAAAVAAIASYADLGARAVHDTLAAKVLGVHHLLAAWPVTPDARILLCSSVSGLWGGRGHAVYAAANRLLDVHAAELRAHGRRCTAVRWGLWETTGVIGTEEAAAVERSGLRAMNPERALEESLRDHDGDPLVFSADPRRLRTFLGEEPRPPSAADPEMAAAPTPEPGGDPAAALRAALGAVLSLADADAIDLDASLLDLGVDSLLALDLRKRLVKATGHTVPLATILGGATATEVIDILTNSEKKALAK</sequence>
<keyword evidence="4" id="KW-0521">NADP</keyword>
<reference evidence="8 9" key="1">
    <citation type="submission" date="2016-09" db="EMBL/GenBank/DDBJ databases">
        <title>genome sequence of Mycobacterium sp. 739 SCH.</title>
        <authorList>
            <person name="Greninger A.L."/>
            <person name="Qin X."/>
            <person name="Jerome K."/>
            <person name="Vora S."/>
            <person name="Quinn K."/>
        </authorList>
    </citation>
    <scope>NUCLEOTIDE SEQUENCE [LARGE SCALE GENOMIC DNA]</scope>
    <source>
        <strain evidence="8 9">SCH</strain>
    </source>
</reference>
<keyword evidence="1" id="KW-0596">Phosphopantetheine</keyword>
<dbReference type="SMART" id="SM00823">
    <property type="entry name" value="PKS_PP"/>
    <property type="match status" value="1"/>
</dbReference>
<dbReference type="Gene3D" id="3.30.70.3290">
    <property type="match status" value="1"/>
</dbReference>
<feature type="domain" description="Carrier" evidence="7">
    <location>
        <begin position="837"/>
        <end position="912"/>
    </location>
</feature>
<dbReference type="InterPro" id="IPR036291">
    <property type="entry name" value="NAD(P)-bd_dom_sf"/>
</dbReference>
<keyword evidence="3" id="KW-0808">Transferase</keyword>
<keyword evidence="9" id="KW-1185">Reference proteome</keyword>
<evidence type="ECO:0000313" key="8">
    <source>
        <dbReference type="EMBL" id="OFJ51265.1"/>
    </source>
</evidence>
<dbReference type="PROSITE" id="PS50075">
    <property type="entry name" value="CARRIER"/>
    <property type="match status" value="1"/>
</dbReference>
<dbReference type="Proteomes" id="UP000178953">
    <property type="component" value="Unassembled WGS sequence"/>
</dbReference>
<dbReference type="PANTHER" id="PTHR43775">
    <property type="entry name" value="FATTY ACID SYNTHASE"/>
    <property type="match status" value="1"/>
</dbReference>
<evidence type="ECO:0000256" key="5">
    <source>
        <dbReference type="ARBA" id="ARBA00023268"/>
    </source>
</evidence>
<dbReference type="InterPro" id="IPR001227">
    <property type="entry name" value="Ac_transferase_dom_sf"/>
</dbReference>
<evidence type="ECO:0000256" key="6">
    <source>
        <dbReference type="SAM" id="MobiDB-lite"/>
    </source>
</evidence>
<dbReference type="InterPro" id="IPR006162">
    <property type="entry name" value="Ppantetheine_attach_site"/>
</dbReference>
<dbReference type="InterPro" id="IPR057326">
    <property type="entry name" value="KR_dom"/>
</dbReference>
<evidence type="ECO:0000256" key="3">
    <source>
        <dbReference type="ARBA" id="ARBA00022679"/>
    </source>
</evidence>
<dbReference type="SUPFAM" id="SSF52151">
    <property type="entry name" value="FabD/lysophospholipase-like"/>
    <property type="match status" value="1"/>
</dbReference>
<accession>A0A1E8PYB3</accession>
<dbReference type="InterPro" id="IPR050091">
    <property type="entry name" value="PKS_NRPS_Biosynth_Enz"/>
</dbReference>
<dbReference type="PROSITE" id="PS00012">
    <property type="entry name" value="PHOSPHOPANTETHEINE"/>
    <property type="match status" value="1"/>
</dbReference>
<keyword evidence="5" id="KW-0511">Multifunctional enzyme</keyword>
<dbReference type="GO" id="GO:0006633">
    <property type="term" value="P:fatty acid biosynthetic process"/>
    <property type="evidence" value="ECO:0007669"/>
    <property type="project" value="TreeGrafter"/>
</dbReference>
<evidence type="ECO:0000259" key="7">
    <source>
        <dbReference type="PROSITE" id="PS50075"/>
    </source>
</evidence>
<protein>
    <submittedName>
        <fullName evidence="8">Polyketide synthase</fullName>
    </submittedName>
</protein>
<dbReference type="SUPFAM" id="SSF51735">
    <property type="entry name" value="NAD(P)-binding Rossmann-fold domains"/>
    <property type="match status" value="2"/>
</dbReference>
<dbReference type="InterPro" id="IPR020806">
    <property type="entry name" value="PKS_PP-bd"/>
</dbReference>
<dbReference type="GO" id="GO:0071770">
    <property type="term" value="P:DIM/DIP cell wall layer assembly"/>
    <property type="evidence" value="ECO:0007669"/>
    <property type="project" value="TreeGrafter"/>
</dbReference>
<dbReference type="Gene3D" id="1.10.1200.10">
    <property type="entry name" value="ACP-like"/>
    <property type="match status" value="1"/>
</dbReference>
<organism evidence="8 9">
    <name type="scientific">Mycolicibacterium grossiae</name>
    <dbReference type="NCBI Taxonomy" id="1552759"/>
    <lineage>
        <taxon>Bacteria</taxon>
        <taxon>Bacillati</taxon>
        <taxon>Actinomycetota</taxon>
        <taxon>Actinomycetes</taxon>
        <taxon>Mycobacteriales</taxon>
        <taxon>Mycobacteriaceae</taxon>
        <taxon>Mycolicibacterium</taxon>
    </lineage>
</organism>
<dbReference type="RefSeq" id="WP_070355498.1">
    <property type="nucleotide sequence ID" value="NZ_MCHX01000072.1"/>
</dbReference>
<dbReference type="Pfam" id="PF00550">
    <property type="entry name" value="PP-binding"/>
    <property type="match status" value="1"/>
</dbReference>
<evidence type="ECO:0000256" key="1">
    <source>
        <dbReference type="ARBA" id="ARBA00022450"/>
    </source>
</evidence>
<dbReference type="GO" id="GO:0031177">
    <property type="term" value="F:phosphopantetheine binding"/>
    <property type="evidence" value="ECO:0007669"/>
    <property type="project" value="InterPro"/>
</dbReference>
<evidence type="ECO:0000256" key="4">
    <source>
        <dbReference type="ARBA" id="ARBA00022857"/>
    </source>
</evidence>
<feature type="region of interest" description="Disordered" evidence="6">
    <location>
        <begin position="813"/>
        <end position="840"/>
    </location>
</feature>
<dbReference type="InterPro" id="IPR014043">
    <property type="entry name" value="Acyl_transferase_dom"/>
</dbReference>
<dbReference type="Gene3D" id="3.40.366.10">
    <property type="entry name" value="Malonyl-Coenzyme A Acyl Carrier Protein, domain 2"/>
    <property type="match status" value="1"/>
</dbReference>
<dbReference type="InterPro" id="IPR009081">
    <property type="entry name" value="PP-bd_ACP"/>
</dbReference>
<dbReference type="InterPro" id="IPR016036">
    <property type="entry name" value="Malonyl_transacylase_ACP-bd"/>
</dbReference>